<comment type="subunit">
    <text evidence="12">Homotetramer; dimer of dimers.</text>
</comment>
<dbReference type="SUPFAM" id="SSF51569">
    <property type="entry name" value="Aldolase"/>
    <property type="match status" value="1"/>
</dbReference>
<dbReference type="PROSITE" id="PS00666">
    <property type="entry name" value="DHDPS_2"/>
    <property type="match status" value="1"/>
</dbReference>
<evidence type="ECO:0000256" key="3">
    <source>
        <dbReference type="ARBA" id="ARBA00007592"/>
    </source>
</evidence>
<dbReference type="InterPro" id="IPR013785">
    <property type="entry name" value="Aldolase_TIM"/>
</dbReference>
<evidence type="ECO:0000256" key="10">
    <source>
        <dbReference type="ARBA" id="ARBA00023270"/>
    </source>
</evidence>
<dbReference type="HAMAP" id="MF_00418">
    <property type="entry name" value="DapA"/>
    <property type="match status" value="1"/>
</dbReference>
<evidence type="ECO:0000256" key="5">
    <source>
        <dbReference type="ARBA" id="ARBA00022490"/>
    </source>
</evidence>
<comment type="caution">
    <text evidence="12">Was originally thought to be a dihydrodipicolinate synthase (DHDPS), catalyzing the condensation of (S)-aspartate-beta-semialdehyde [(S)-ASA] and pyruvate to dihydrodipicolinate (DHDP). However, it was shown in E.coli that the product of the enzymatic reaction is not dihydrodipicolinate but in fact (4S)-4-hydroxy-2,3,4,5-tetrahydro-(2S)-dipicolinic acid (HTPA), and that the consecutive dehydration reaction leading to DHDP is not spontaneous but catalyzed by DapB.</text>
</comment>
<comment type="pathway">
    <text evidence="2 12">Amino-acid biosynthesis; L-lysine biosynthesis via DAP pathway; (S)-tetrahydrodipicolinate from L-aspartate: step 3/4.</text>
</comment>
<feature type="site" description="Part of a proton relay during catalysis" evidence="12">
    <location>
        <position position="46"/>
    </location>
</feature>
<evidence type="ECO:0000256" key="15">
    <source>
        <dbReference type="PIRSR" id="PIRSR001365-2"/>
    </source>
</evidence>
<dbReference type="GO" id="GO:0009089">
    <property type="term" value="P:lysine biosynthetic process via diaminopimelate"/>
    <property type="evidence" value="ECO:0007669"/>
    <property type="project" value="UniProtKB-UniRule"/>
</dbReference>
<keyword evidence="5 12" id="KW-0963">Cytoplasm</keyword>
<dbReference type="InterPro" id="IPR020625">
    <property type="entry name" value="Schiff_base-form_aldolases_AS"/>
</dbReference>
<dbReference type="PANTHER" id="PTHR12128:SF66">
    <property type="entry name" value="4-HYDROXY-2-OXOGLUTARATE ALDOLASE, MITOCHONDRIAL"/>
    <property type="match status" value="1"/>
</dbReference>
<keyword evidence="7 12" id="KW-0220">Diaminopimelate biosynthesis</keyword>
<reference evidence="16 17" key="1">
    <citation type="submission" date="2016-11" db="EMBL/GenBank/DDBJ databases">
        <authorList>
            <person name="Jaros S."/>
            <person name="Januszkiewicz K."/>
            <person name="Wedrychowicz H."/>
        </authorList>
    </citation>
    <scope>NUCLEOTIDE SEQUENCE [LARGE SCALE GENOMIC DNA]</scope>
    <source>
        <strain evidence="16 17">DSM 15692</strain>
    </source>
</reference>
<evidence type="ECO:0000256" key="4">
    <source>
        <dbReference type="ARBA" id="ARBA00012086"/>
    </source>
</evidence>
<dbReference type="Pfam" id="PF00701">
    <property type="entry name" value="DHDPS"/>
    <property type="match status" value="1"/>
</dbReference>
<dbReference type="UniPathway" id="UPA00034">
    <property type="reaction ID" value="UER00017"/>
</dbReference>
<dbReference type="RefSeq" id="WP_073297691.1">
    <property type="nucleotide sequence ID" value="NZ_FQUF01000015.1"/>
</dbReference>
<dbReference type="PRINTS" id="PR00146">
    <property type="entry name" value="DHPICSNTHASE"/>
</dbReference>
<dbReference type="EMBL" id="FQUF01000015">
    <property type="protein sequence ID" value="SHE79542.1"/>
    <property type="molecule type" value="Genomic_DNA"/>
</dbReference>
<feature type="site" description="Part of a proton relay during catalysis" evidence="12">
    <location>
        <position position="109"/>
    </location>
</feature>
<evidence type="ECO:0000256" key="7">
    <source>
        <dbReference type="ARBA" id="ARBA00022915"/>
    </source>
</evidence>
<evidence type="ECO:0000256" key="2">
    <source>
        <dbReference type="ARBA" id="ARBA00005120"/>
    </source>
</evidence>
<keyword evidence="9 12" id="KW-0456">Lyase</keyword>
<organism evidence="16 17">
    <name type="scientific">Atopostipes suicloacalis DSM 15692</name>
    <dbReference type="NCBI Taxonomy" id="1121025"/>
    <lineage>
        <taxon>Bacteria</taxon>
        <taxon>Bacillati</taxon>
        <taxon>Bacillota</taxon>
        <taxon>Bacilli</taxon>
        <taxon>Lactobacillales</taxon>
        <taxon>Carnobacteriaceae</taxon>
        <taxon>Atopostipes</taxon>
    </lineage>
</organism>
<feature type="binding site" evidence="12 15">
    <location>
        <position position="206"/>
    </location>
    <ligand>
        <name>pyruvate</name>
        <dbReference type="ChEBI" id="CHEBI:15361"/>
    </ligand>
</feature>
<keyword evidence="8 12" id="KW-0457">Lysine biosynthesis</keyword>
<dbReference type="EC" id="4.3.3.7" evidence="4 12"/>
<comment type="catalytic activity">
    <reaction evidence="11 12">
        <text>L-aspartate 4-semialdehyde + pyruvate = (2S,4S)-4-hydroxy-2,3,4,5-tetrahydrodipicolinate + H2O + H(+)</text>
        <dbReference type="Rhea" id="RHEA:34171"/>
        <dbReference type="ChEBI" id="CHEBI:15361"/>
        <dbReference type="ChEBI" id="CHEBI:15377"/>
        <dbReference type="ChEBI" id="CHEBI:15378"/>
        <dbReference type="ChEBI" id="CHEBI:67139"/>
        <dbReference type="ChEBI" id="CHEBI:537519"/>
        <dbReference type="EC" id="4.3.3.7"/>
    </reaction>
</comment>
<dbReference type="NCBIfam" id="TIGR00674">
    <property type="entry name" value="dapA"/>
    <property type="match status" value="1"/>
</dbReference>
<feature type="binding site" evidence="12 15">
    <location>
        <position position="47"/>
    </location>
    <ligand>
        <name>pyruvate</name>
        <dbReference type="ChEBI" id="CHEBI:15361"/>
    </ligand>
</feature>
<dbReference type="OrthoDB" id="9782828at2"/>
<gene>
    <name evidence="12" type="primary">dapA</name>
    <name evidence="16" type="ORF">SAMN02745249_01165</name>
</gene>
<evidence type="ECO:0000256" key="1">
    <source>
        <dbReference type="ARBA" id="ARBA00003294"/>
    </source>
</evidence>
<dbReference type="InterPro" id="IPR005263">
    <property type="entry name" value="DapA"/>
</dbReference>
<evidence type="ECO:0000256" key="8">
    <source>
        <dbReference type="ARBA" id="ARBA00023154"/>
    </source>
</evidence>
<comment type="function">
    <text evidence="1 12">Catalyzes the condensation of (S)-aspartate-beta-semialdehyde [(S)-ASA] and pyruvate to 4-hydroxy-tetrahydrodipicolinate (HTPA).</text>
</comment>
<dbReference type="GO" id="GO:0008840">
    <property type="term" value="F:4-hydroxy-tetrahydrodipicolinate synthase activity"/>
    <property type="evidence" value="ECO:0007669"/>
    <property type="project" value="UniProtKB-UniRule"/>
</dbReference>
<evidence type="ECO:0000256" key="12">
    <source>
        <dbReference type="HAMAP-Rule" id="MF_00418"/>
    </source>
</evidence>
<accession>A0A1M4WF22</accession>
<comment type="subcellular location">
    <subcellularLocation>
        <location evidence="12">Cytoplasm</location>
    </subcellularLocation>
</comment>
<dbReference type="SMART" id="SM01130">
    <property type="entry name" value="DHDPS"/>
    <property type="match status" value="1"/>
</dbReference>
<evidence type="ECO:0000256" key="14">
    <source>
        <dbReference type="PIRSR" id="PIRSR001365-1"/>
    </source>
</evidence>
<evidence type="ECO:0000256" key="11">
    <source>
        <dbReference type="ARBA" id="ARBA00047836"/>
    </source>
</evidence>
<dbReference type="PANTHER" id="PTHR12128">
    <property type="entry name" value="DIHYDRODIPICOLINATE SYNTHASE"/>
    <property type="match status" value="1"/>
</dbReference>
<dbReference type="PIRSF" id="PIRSF001365">
    <property type="entry name" value="DHDPS"/>
    <property type="match status" value="1"/>
</dbReference>
<dbReference type="Proteomes" id="UP000184128">
    <property type="component" value="Unassembled WGS sequence"/>
</dbReference>
<dbReference type="GO" id="GO:0005829">
    <property type="term" value="C:cytosol"/>
    <property type="evidence" value="ECO:0007669"/>
    <property type="project" value="TreeGrafter"/>
</dbReference>
<name>A0A1M4WF22_9LACT</name>
<keyword evidence="10 12" id="KW-0704">Schiff base</keyword>
<feature type="active site" description="Proton donor/acceptor" evidence="12 14">
    <location>
        <position position="136"/>
    </location>
</feature>
<protein>
    <recommendedName>
        <fullName evidence="4 12">4-hydroxy-tetrahydrodipicolinate synthase</fullName>
        <shortName evidence="12">HTPA synthase</shortName>
        <ecNumber evidence="4 12">4.3.3.7</ecNumber>
    </recommendedName>
</protein>
<evidence type="ECO:0000256" key="13">
    <source>
        <dbReference type="PIRNR" id="PIRNR001365"/>
    </source>
</evidence>
<dbReference type="STRING" id="1121025.SAMN02745249_01165"/>
<dbReference type="AlphaFoldDB" id="A0A1M4WF22"/>
<dbReference type="Gene3D" id="3.20.20.70">
    <property type="entry name" value="Aldolase class I"/>
    <property type="match status" value="1"/>
</dbReference>
<dbReference type="GO" id="GO:0019877">
    <property type="term" value="P:diaminopimelate biosynthetic process"/>
    <property type="evidence" value="ECO:0007669"/>
    <property type="project" value="UniProtKB-UniRule"/>
</dbReference>
<evidence type="ECO:0000313" key="17">
    <source>
        <dbReference type="Proteomes" id="UP000184128"/>
    </source>
</evidence>
<proteinExistence type="inferred from homology"/>
<keyword evidence="17" id="KW-1185">Reference proteome</keyword>
<keyword evidence="6 12" id="KW-0028">Amino-acid biosynthesis</keyword>
<feature type="active site" description="Schiff-base intermediate with substrate" evidence="12 14">
    <location>
        <position position="164"/>
    </location>
</feature>
<dbReference type="CDD" id="cd00950">
    <property type="entry name" value="DHDPS"/>
    <property type="match status" value="1"/>
</dbReference>
<dbReference type="InterPro" id="IPR002220">
    <property type="entry name" value="DapA-like"/>
</dbReference>
<evidence type="ECO:0000256" key="9">
    <source>
        <dbReference type="ARBA" id="ARBA00023239"/>
    </source>
</evidence>
<evidence type="ECO:0000313" key="16">
    <source>
        <dbReference type="EMBL" id="SHE79542.1"/>
    </source>
</evidence>
<comment type="similarity">
    <text evidence="3 12 13">Belongs to the DapA family.</text>
</comment>
<sequence length="297" mass="31968">MTLLFEGVSAAVTTPFKNGEIDLESLKNHLQFLKDNDIQAFIINGTTGEGSTLTDVEKRQTIKTAVEVANKEIPVIAGTGSNDTQASIDNSLEAKKLGVDGVLMITPYYNKTTQEGAIAHFTAIAEALVDLPIILYDVPARTGMSLEADTVAQLAKIPNIVGLKDATGDLANLTRMQNLVDEDFAFYGGNDDTALPFYAAGGRGLISVVANVLPSEHQKLYELTQTDPKEAVKLNNLLFPFTDAIGAELNPISIKAVVSHIGFGEYELRLPLVGLEGQVITHLIDSYQSLKEGINHL</sequence>
<evidence type="ECO:0000256" key="6">
    <source>
        <dbReference type="ARBA" id="ARBA00022605"/>
    </source>
</evidence>